<proteinExistence type="predicted"/>
<evidence type="ECO:0000313" key="3">
    <source>
        <dbReference type="EMBL" id="ROT47421.1"/>
    </source>
</evidence>
<dbReference type="Proteomes" id="UP000270927">
    <property type="component" value="Unassembled WGS sequence"/>
</dbReference>
<dbReference type="RefSeq" id="WP_123663046.1">
    <property type="nucleotide sequence ID" value="NZ_RARA01000024.1"/>
</dbReference>
<reference evidence="3 4" key="1">
    <citation type="submission" date="2018-09" db="EMBL/GenBank/DDBJ databases">
        <title>Comparative Genomics of Wolbachia-Cardinium Dual Endosymbiosis in a Plant-Parasitic Nematode.</title>
        <authorList>
            <person name="Brown A.M.V."/>
            <person name="Wasala S.K."/>
            <person name="Howe D.K."/>
            <person name="Peetz A.B."/>
            <person name="Zasada I.A."/>
            <person name="Denver D.R."/>
        </authorList>
    </citation>
    <scope>NUCLEOTIDE SEQUENCE [LARGE SCALE GENOMIC DNA]</scope>
    <source>
        <strain evidence="3 4">Pp_1</strain>
    </source>
</reference>
<keyword evidence="4" id="KW-1185">Reference proteome</keyword>
<dbReference type="SUPFAM" id="SSF51735">
    <property type="entry name" value="NAD(P)-binding Rossmann-fold domains"/>
    <property type="match status" value="1"/>
</dbReference>
<protein>
    <recommendedName>
        <fullName evidence="1">NAD(P)-binding domain-containing protein</fullName>
    </recommendedName>
</protein>
<dbReference type="AlphaFoldDB" id="A0A3N2QCD3"/>
<dbReference type="Gene3D" id="3.40.50.720">
    <property type="entry name" value="NAD(P)-binding Rossmann-like Domain"/>
    <property type="match status" value="1"/>
</dbReference>
<evidence type="ECO:0000313" key="4">
    <source>
        <dbReference type="Proteomes" id="UP000270927"/>
    </source>
</evidence>
<dbReference type="EMBL" id="RARA01000024">
    <property type="protein sequence ID" value="ROT47421.1"/>
    <property type="molecule type" value="Genomic_DNA"/>
</dbReference>
<evidence type="ECO:0000313" key="2">
    <source>
        <dbReference type="EMBL" id="ROT47104.1"/>
    </source>
</evidence>
<feature type="domain" description="NAD(P)-binding" evidence="1">
    <location>
        <begin position="7"/>
        <end position="107"/>
    </location>
</feature>
<organism evidence="3 4">
    <name type="scientific">Candidatus Cardinium hertigii</name>
    <dbReference type="NCBI Taxonomy" id="247481"/>
    <lineage>
        <taxon>Bacteria</taxon>
        <taxon>Pseudomonadati</taxon>
        <taxon>Bacteroidota</taxon>
        <taxon>Cytophagia</taxon>
        <taxon>Cytophagales</taxon>
        <taxon>Amoebophilaceae</taxon>
        <taxon>Candidatus Cardinium</taxon>
    </lineage>
</organism>
<dbReference type="EMBL" id="RARA01000026">
    <property type="protein sequence ID" value="ROT47104.1"/>
    <property type="molecule type" value="Genomic_DNA"/>
</dbReference>
<dbReference type="InterPro" id="IPR036291">
    <property type="entry name" value="NAD(P)-bd_dom_sf"/>
</dbReference>
<gene>
    <name evidence="3" type="ORF">EDM02_03245</name>
    <name evidence="2" type="ORF">EDM02_04430</name>
</gene>
<dbReference type="InterPro" id="IPR016040">
    <property type="entry name" value="NAD(P)-bd_dom"/>
</dbReference>
<comment type="caution">
    <text evidence="3">The sequence shown here is derived from an EMBL/GenBank/DDBJ whole genome shotgun (WGS) entry which is preliminary data.</text>
</comment>
<dbReference type="Pfam" id="PF16363">
    <property type="entry name" value="GDP_Man_Dehyd"/>
    <property type="match status" value="1"/>
</dbReference>
<sequence length="115" mass="12976">MISPQKSLGNLETARDYIYVKDVVEIIKKSIINETTYNITINVGTGIPTSGYQLINIFEKALKHKIEVISSPEKLRKIDVPFLYACNEKIKKVLKWNPTISLEKGIASLINNQNA</sequence>
<dbReference type="OrthoDB" id="8967463at2"/>
<name>A0A3N2QCD3_9BACT</name>
<evidence type="ECO:0000259" key="1">
    <source>
        <dbReference type="Pfam" id="PF16363"/>
    </source>
</evidence>
<accession>A0A3N2QCD3</accession>
<dbReference type="Gene3D" id="3.90.25.10">
    <property type="entry name" value="UDP-galactose 4-epimerase, domain 1"/>
    <property type="match status" value="1"/>
</dbReference>